<sequence>MKLPISVFIITLNEEAHLEKTLKSVQDCAEIIVVDSGSTDKTCSIAQKYGAQVIHHEWLGYARQKQLALSYCSQEWALNLDGDEELTPECLSSIKKVIVDDKYACVRFKRNDIFIGKPLSKWSKKPNNLRFYKSKNAYFDESRYVHESASVKGKELYIDDAFNHYGYATINSLNQKNNTYSTLKAKEKFTKGKSFSTTKLVLAFPLFFCKEYFLQRKFMSGKRGFLLAVIKAYYAFSKEAKLYECYENSKLQNK</sequence>
<dbReference type="EMBL" id="JANATA010000006">
    <property type="protein sequence ID" value="MCP3428305.1"/>
    <property type="molecule type" value="Genomic_DNA"/>
</dbReference>
<evidence type="ECO:0000256" key="1">
    <source>
        <dbReference type="ARBA" id="ARBA00038494"/>
    </source>
</evidence>
<gene>
    <name evidence="3" type="ORF">NLF92_05025</name>
</gene>
<evidence type="ECO:0000313" key="3">
    <source>
        <dbReference type="EMBL" id="MCP3428305.1"/>
    </source>
</evidence>
<name>A0AA42BL09_9ALTE</name>
<comment type="similarity">
    <text evidence="1">Belongs to the glycosyltransferase 2 family. WaaE/KdtX subfamily.</text>
</comment>
<dbReference type="AlphaFoldDB" id="A0AA42BL09"/>
<dbReference type="InterPro" id="IPR001173">
    <property type="entry name" value="Glyco_trans_2-like"/>
</dbReference>
<proteinExistence type="inferred from homology"/>
<dbReference type="InterPro" id="IPR029044">
    <property type="entry name" value="Nucleotide-diphossugar_trans"/>
</dbReference>
<reference evidence="3" key="1">
    <citation type="submission" date="2022-07" db="EMBL/GenBank/DDBJ databases">
        <title>Characterization of the Novel Bacterium Alteromonas immobilis LMIT006 and Alteromonas gregis LMIT007.</title>
        <authorList>
            <person name="Lin X."/>
        </authorList>
    </citation>
    <scope>NUCLEOTIDE SEQUENCE</scope>
    <source>
        <strain evidence="3">LMIT007</strain>
    </source>
</reference>
<feature type="domain" description="Glycosyltransferase 2-like" evidence="2">
    <location>
        <begin position="6"/>
        <end position="136"/>
    </location>
</feature>
<comment type="caution">
    <text evidence="3">The sequence shown here is derived from an EMBL/GenBank/DDBJ whole genome shotgun (WGS) entry which is preliminary data.</text>
</comment>
<protein>
    <submittedName>
        <fullName evidence="3">Glycosyltransferase family 2 protein</fullName>
    </submittedName>
</protein>
<keyword evidence="4" id="KW-1185">Reference proteome</keyword>
<evidence type="ECO:0000313" key="4">
    <source>
        <dbReference type="Proteomes" id="UP001165413"/>
    </source>
</evidence>
<dbReference type="Proteomes" id="UP001165413">
    <property type="component" value="Unassembled WGS sequence"/>
</dbReference>
<dbReference type="RefSeq" id="WP_254099497.1">
    <property type="nucleotide sequence ID" value="NZ_JANATA010000006.1"/>
</dbReference>
<organism evidence="3 4">
    <name type="scientific">Opacimonas viscosa</name>
    <dbReference type="NCBI Taxonomy" id="2961944"/>
    <lineage>
        <taxon>Bacteria</taxon>
        <taxon>Pseudomonadati</taxon>
        <taxon>Pseudomonadota</taxon>
        <taxon>Gammaproteobacteria</taxon>
        <taxon>Alteromonadales</taxon>
        <taxon>Alteromonadaceae</taxon>
        <taxon>Opacimonas</taxon>
    </lineage>
</organism>
<dbReference type="PANTHER" id="PTHR43630">
    <property type="entry name" value="POLY-BETA-1,6-N-ACETYL-D-GLUCOSAMINE SYNTHASE"/>
    <property type="match status" value="1"/>
</dbReference>
<dbReference type="PANTHER" id="PTHR43630:SF2">
    <property type="entry name" value="GLYCOSYLTRANSFERASE"/>
    <property type="match status" value="1"/>
</dbReference>
<evidence type="ECO:0000259" key="2">
    <source>
        <dbReference type="Pfam" id="PF00535"/>
    </source>
</evidence>
<dbReference type="Gene3D" id="3.90.550.10">
    <property type="entry name" value="Spore Coat Polysaccharide Biosynthesis Protein SpsA, Chain A"/>
    <property type="match status" value="1"/>
</dbReference>
<dbReference type="CDD" id="cd02511">
    <property type="entry name" value="Beta4Glucosyltransferase"/>
    <property type="match status" value="1"/>
</dbReference>
<dbReference type="SUPFAM" id="SSF53448">
    <property type="entry name" value="Nucleotide-diphospho-sugar transferases"/>
    <property type="match status" value="1"/>
</dbReference>
<dbReference type="Pfam" id="PF00535">
    <property type="entry name" value="Glycos_transf_2"/>
    <property type="match status" value="1"/>
</dbReference>
<accession>A0AA42BL09</accession>